<dbReference type="Proteomes" id="UP000551758">
    <property type="component" value="Unassembled WGS sequence"/>
</dbReference>
<accession>A0A7J7FNF1</accession>
<evidence type="ECO:0000313" key="2">
    <source>
        <dbReference type="EMBL" id="KAF5929610.1"/>
    </source>
</evidence>
<protein>
    <submittedName>
        <fullName evidence="2">Uncharacterized protein</fullName>
    </submittedName>
</protein>
<reference evidence="2 3" key="1">
    <citation type="journal article" date="2020" name="Mol. Biol. Evol.">
        <title>Interspecific Gene Flow and the Evolution of Specialization in Black and White Rhinoceros.</title>
        <authorList>
            <person name="Moodley Y."/>
            <person name="Westbury M.V."/>
            <person name="Russo I.M."/>
            <person name="Gopalakrishnan S."/>
            <person name="Rakotoarivelo A."/>
            <person name="Olsen R.A."/>
            <person name="Prost S."/>
            <person name="Tunstall T."/>
            <person name="Ryder O.A."/>
            <person name="Dalen L."/>
            <person name="Bruford M.W."/>
        </authorList>
    </citation>
    <scope>NUCLEOTIDE SEQUENCE [LARGE SCALE GENOMIC DNA]</scope>
    <source>
        <strain evidence="2">SBR-YM</strain>
        <tissue evidence="2">Skin</tissue>
    </source>
</reference>
<gene>
    <name evidence="2" type="ORF">HPG69_016667</name>
</gene>
<comment type="caution">
    <text evidence="2">The sequence shown here is derived from an EMBL/GenBank/DDBJ whole genome shotgun (WGS) entry which is preliminary data.</text>
</comment>
<organism evidence="2 3">
    <name type="scientific">Diceros bicornis minor</name>
    <name type="common">South-central black rhinoceros</name>
    <dbReference type="NCBI Taxonomy" id="77932"/>
    <lineage>
        <taxon>Eukaryota</taxon>
        <taxon>Metazoa</taxon>
        <taxon>Chordata</taxon>
        <taxon>Craniata</taxon>
        <taxon>Vertebrata</taxon>
        <taxon>Euteleostomi</taxon>
        <taxon>Mammalia</taxon>
        <taxon>Eutheria</taxon>
        <taxon>Laurasiatheria</taxon>
        <taxon>Perissodactyla</taxon>
        <taxon>Rhinocerotidae</taxon>
        <taxon>Diceros</taxon>
    </lineage>
</organism>
<evidence type="ECO:0000313" key="3">
    <source>
        <dbReference type="Proteomes" id="UP000551758"/>
    </source>
</evidence>
<dbReference type="EMBL" id="JACDTQ010000021">
    <property type="protein sequence ID" value="KAF5929610.1"/>
    <property type="molecule type" value="Genomic_DNA"/>
</dbReference>
<keyword evidence="3" id="KW-1185">Reference proteome</keyword>
<dbReference type="AlphaFoldDB" id="A0A7J7FNF1"/>
<name>A0A7J7FNF1_DICBM</name>
<feature type="compositionally biased region" description="Basic and acidic residues" evidence="1">
    <location>
        <begin position="229"/>
        <end position="243"/>
    </location>
</feature>
<feature type="region of interest" description="Disordered" evidence="1">
    <location>
        <begin position="220"/>
        <end position="258"/>
    </location>
</feature>
<proteinExistence type="predicted"/>
<evidence type="ECO:0000256" key="1">
    <source>
        <dbReference type="SAM" id="MobiDB-lite"/>
    </source>
</evidence>
<feature type="compositionally biased region" description="Polar residues" evidence="1">
    <location>
        <begin position="244"/>
        <end position="258"/>
    </location>
</feature>
<sequence>MSKTNEKLLIRCINLRALGLRSPTFRSYGVQKTWTNPSVLCHLCMTDFCVDCKRIQIVKTLTFEKEETKRSMMHLKNTTWTDFTANHRPPHTNRHSFGATVAYTNNQKILEKEKISKKQNLFCHIEDDIQEKKSLLTYSQQNILFYNLEQEHTPSMSYINDNETAIKMHQPNLTATNTQNRKDLAKVINNDSLWKRVMEKCQQSQLIGLQVEERPCLDTKIGKSTSLRDGADKGKERLNRPREGSSQTKRLGENTQEN</sequence>